<reference evidence="1 2" key="1">
    <citation type="submission" date="2019-12" db="EMBL/GenBank/DDBJ databases">
        <authorList>
            <person name="Scholz U."/>
            <person name="Mascher M."/>
            <person name="Fiebig A."/>
        </authorList>
    </citation>
    <scope>NUCLEOTIDE SEQUENCE</scope>
</reference>
<sequence length="71" mass="7984">MGQLTELHLPVWGMTHEDMEGLQNSQRLCASIRFLSLIAVGIRMCRSQPETEIRMIGSISKNSTYEQDGST</sequence>
<dbReference type="EMBL" id="LR743603">
    <property type="protein sequence ID" value="CAA2633374.1"/>
    <property type="molecule type" value="Genomic_DNA"/>
</dbReference>
<keyword evidence="2" id="KW-1185">Reference proteome</keyword>
<proteinExistence type="predicted"/>
<accession>A0A7I8JQN8</accession>
<gene>
    <name evidence="1" type="ORF">SI7747_16018898</name>
</gene>
<evidence type="ECO:0000313" key="1">
    <source>
        <dbReference type="EMBL" id="CAA2633374.1"/>
    </source>
</evidence>
<protein>
    <submittedName>
        <fullName evidence="1">Uncharacterized protein</fullName>
    </submittedName>
</protein>
<organism evidence="1">
    <name type="scientific">Spirodela intermedia</name>
    <name type="common">Intermediate duckweed</name>
    <dbReference type="NCBI Taxonomy" id="51605"/>
    <lineage>
        <taxon>Eukaryota</taxon>
        <taxon>Viridiplantae</taxon>
        <taxon>Streptophyta</taxon>
        <taxon>Embryophyta</taxon>
        <taxon>Tracheophyta</taxon>
        <taxon>Spermatophyta</taxon>
        <taxon>Magnoliopsida</taxon>
        <taxon>Liliopsida</taxon>
        <taxon>Araceae</taxon>
        <taxon>Lemnoideae</taxon>
        <taxon>Spirodela</taxon>
    </lineage>
</organism>
<dbReference type="EMBL" id="CACRZD030000016">
    <property type="protein sequence ID" value="CAA6672487.1"/>
    <property type="molecule type" value="Genomic_DNA"/>
</dbReference>
<dbReference type="Proteomes" id="UP001189122">
    <property type="component" value="Unassembled WGS sequence"/>
</dbReference>
<dbReference type="AlphaFoldDB" id="A0A7I8JQN8"/>
<name>A0A7I8JQN8_SPIIN</name>
<evidence type="ECO:0000313" key="2">
    <source>
        <dbReference type="Proteomes" id="UP001189122"/>
    </source>
</evidence>